<organism evidence="2 3">
    <name type="scientific">Drosophila rubida</name>
    <dbReference type="NCBI Taxonomy" id="30044"/>
    <lineage>
        <taxon>Eukaryota</taxon>
        <taxon>Metazoa</taxon>
        <taxon>Ecdysozoa</taxon>
        <taxon>Arthropoda</taxon>
        <taxon>Hexapoda</taxon>
        <taxon>Insecta</taxon>
        <taxon>Pterygota</taxon>
        <taxon>Neoptera</taxon>
        <taxon>Endopterygota</taxon>
        <taxon>Diptera</taxon>
        <taxon>Brachycera</taxon>
        <taxon>Muscomorpha</taxon>
        <taxon>Ephydroidea</taxon>
        <taxon>Drosophilidae</taxon>
        <taxon>Drosophila</taxon>
    </lineage>
</organism>
<proteinExistence type="predicted"/>
<gene>
    <name evidence="2" type="ORF">KR093_005769</name>
</gene>
<protein>
    <submittedName>
        <fullName evidence="2">Uncharacterized protein</fullName>
    </submittedName>
</protein>
<comment type="caution">
    <text evidence="2">The sequence shown here is derived from an EMBL/GenBank/DDBJ whole genome shotgun (WGS) entry which is preliminary data.</text>
</comment>
<accession>A0AAD4PNH8</accession>
<sequence length="361" mass="41904">MDLDLVQRLRKAEAASSPRRAAVRPTEINLTESWSTVRTQIIRTGSNAMETQSWNASPDTVSSGSMKVFTSMMLRAWRKRRADVQRLQLVVENLKTSAMQTRNELHVCNSLMRVEQKRCVDLQLELKKSNVSINQVRNSCDMLNTSLLSLTADKRQLEQQLEQCKQEVSCVARRELNKHYNPSASQCEQLKQQASKSKEELLAALLEHRNLQHQLGNEQRYTQHLIREKLRLEEELKQVERDFHSKLNENTLDLAQKQQQLHNMNSMVMQLEHQLKNGCIHNFGRTLPPLYGQQPRPVAELAVSTRRSLVEFIEYYGIDQFYTKVYSYAKHVAFVLWLAVLPRQSLRSGCMPSNQLRIMDQ</sequence>
<dbReference type="EMBL" id="JAJJHW010001127">
    <property type="protein sequence ID" value="KAH8377507.1"/>
    <property type="molecule type" value="Genomic_DNA"/>
</dbReference>
<evidence type="ECO:0000313" key="3">
    <source>
        <dbReference type="Proteomes" id="UP001200034"/>
    </source>
</evidence>
<reference evidence="2" key="1">
    <citation type="journal article" date="2021" name="Mol. Ecol. Resour.">
        <title>Phylogenomic analyses of the genus Drosophila reveals genomic signals of climate adaptation.</title>
        <authorList>
            <person name="Li F."/>
            <person name="Rane R.V."/>
            <person name="Luria V."/>
            <person name="Xiong Z."/>
            <person name="Chen J."/>
            <person name="Li Z."/>
            <person name="Catullo R.A."/>
            <person name="Griffin P.C."/>
            <person name="Schiffer M."/>
            <person name="Pearce S."/>
            <person name="Lee S.F."/>
            <person name="McElroy K."/>
            <person name="Stocker A."/>
            <person name="Shirriffs J."/>
            <person name="Cockerell F."/>
            <person name="Coppin C."/>
            <person name="Sgro C.M."/>
            <person name="Karger A."/>
            <person name="Cain J.W."/>
            <person name="Weber J.A."/>
            <person name="Santpere G."/>
            <person name="Kirschner M.W."/>
            <person name="Hoffmann A.A."/>
            <person name="Oakeshott J.G."/>
            <person name="Zhang G."/>
        </authorList>
    </citation>
    <scope>NUCLEOTIDE SEQUENCE</scope>
    <source>
        <strain evidence="2">BGI-SZ-2011g</strain>
    </source>
</reference>
<keyword evidence="1" id="KW-0175">Coiled coil</keyword>
<dbReference type="Proteomes" id="UP001200034">
    <property type="component" value="Unassembled WGS sequence"/>
</dbReference>
<feature type="coiled-coil region" evidence="1">
    <location>
        <begin position="140"/>
        <end position="274"/>
    </location>
</feature>
<evidence type="ECO:0000313" key="2">
    <source>
        <dbReference type="EMBL" id="KAH8377507.1"/>
    </source>
</evidence>
<keyword evidence="3" id="KW-1185">Reference proteome</keyword>
<dbReference type="AlphaFoldDB" id="A0AAD4PNH8"/>
<name>A0AAD4PNH8_9MUSC</name>
<evidence type="ECO:0000256" key="1">
    <source>
        <dbReference type="SAM" id="Coils"/>
    </source>
</evidence>